<protein>
    <recommendedName>
        <fullName evidence="4">F-box domain-containing protein</fullName>
    </recommendedName>
</protein>
<reference evidence="2 3" key="1">
    <citation type="submission" date="2019-07" db="EMBL/GenBank/DDBJ databases">
        <title>Finished genome of Venturia effusa.</title>
        <authorList>
            <person name="Young C.A."/>
            <person name="Cox M.P."/>
            <person name="Ganley A.R.D."/>
            <person name="David W.J."/>
        </authorList>
    </citation>
    <scope>NUCLEOTIDE SEQUENCE [LARGE SCALE GENOMIC DNA]</scope>
    <source>
        <strain evidence="3">albino</strain>
    </source>
</reference>
<evidence type="ECO:0000256" key="1">
    <source>
        <dbReference type="SAM" id="MobiDB-lite"/>
    </source>
</evidence>
<evidence type="ECO:0000313" key="3">
    <source>
        <dbReference type="Proteomes" id="UP000316270"/>
    </source>
</evidence>
<sequence>MPKQSKRPSRKNKNRSRAEMGPRSANIDASERKPDASNAEHKQGLIDSVEPTTMNTTPATLLTIPQELRDKILRYCMVIGVVDLAAYISKHPKYWTDDDPAPEEDAGKAIGASHKREVDHRPSPQASAQLLQCGKILYEEALPILYGDNIFYWQYSATARTALLPVDTVDHETKYSAIKHIYICSGPWNEYDIKVLLGKMSNLRSCSIVGTGYNPLQKDDEALVRHIKQIFRSNLSIFKGSVPWRYSSSRDWSVHLGLATQADQPGKDWAIHMDVPSRVDVLRHGIDNQYFRRVVDKKVHAKDGTDIRSPLFES</sequence>
<feature type="compositionally biased region" description="Basic residues" evidence="1">
    <location>
        <begin position="1"/>
        <end position="15"/>
    </location>
</feature>
<feature type="region of interest" description="Disordered" evidence="1">
    <location>
        <begin position="1"/>
        <end position="53"/>
    </location>
</feature>
<organism evidence="2 3">
    <name type="scientific">Venturia effusa</name>
    <dbReference type="NCBI Taxonomy" id="50376"/>
    <lineage>
        <taxon>Eukaryota</taxon>
        <taxon>Fungi</taxon>
        <taxon>Dikarya</taxon>
        <taxon>Ascomycota</taxon>
        <taxon>Pezizomycotina</taxon>
        <taxon>Dothideomycetes</taxon>
        <taxon>Pleosporomycetidae</taxon>
        <taxon>Venturiales</taxon>
        <taxon>Venturiaceae</taxon>
        <taxon>Venturia</taxon>
    </lineage>
</organism>
<evidence type="ECO:0000313" key="2">
    <source>
        <dbReference type="EMBL" id="QDS76859.1"/>
    </source>
</evidence>
<accession>A0A517LMI5</accession>
<dbReference type="EMBL" id="CP042200">
    <property type="protein sequence ID" value="QDS76859.1"/>
    <property type="molecule type" value="Genomic_DNA"/>
</dbReference>
<keyword evidence="3" id="KW-1185">Reference proteome</keyword>
<dbReference type="Proteomes" id="UP000316270">
    <property type="component" value="Chromosome 16"/>
</dbReference>
<dbReference type="AlphaFoldDB" id="A0A517LMI5"/>
<feature type="compositionally biased region" description="Basic and acidic residues" evidence="1">
    <location>
        <begin position="29"/>
        <end position="44"/>
    </location>
</feature>
<evidence type="ECO:0008006" key="4">
    <source>
        <dbReference type="Google" id="ProtNLM"/>
    </source>
</evidence>
<dbReference type="PANTHER" id="PTHR38790">
    <property type="entry name" value="2EXR DOMAIN-CONTAINING PROTEIN-RELATED"/>
    <property type="match status" value="1"/>
</dbReference>
<name>A0A517LMI5_9PEZI</name>
<gene>
    <name evidence="2" type="ORF">FKW77_003405</name>
</gene>
<proteinExistence type="predicted"/>